<dbReference type="EMBL" id="WOCD01000002">
    <property type="protein sequence ID" value="MUH71692.1"/>
    <property type="molecule type" value="Genomic_DNA"/>
</dbReference>
<evidence type="ECO:0000313" key="15">
    <source>
        <dbReference type="EMBL" id="MUH71692.1"/>
    </source>
</evidence>
<organism evidence="15 16">
    <name type="scientific">Psychrosphaera haliotis</name>
    <dbReference type="NCBI Taxonomy" id="555083"/>
    <lineage>
        <taxon>Bacteria</taxon>
        <taxon>Pseudomonadati</taxon>
        <taxon>Pseudomonadota</taxon>
        <taxon>Gammaproteobacteria</taxon>
        <taxon>Alteromonadales</taxon>
        <taxon>Pseudoalteromonadaceae</taxon>
        <taxon>Psychrosphaera</taxon>
    </lineage>
</organism>
<keyword evidence="5 13" id="KW-0444">Lipid biosynthesis</keyword>
<evidence type="ECO:0000256" key="6">
    <source>
        <dbReference type="ARBA" id="ARBA00022556"/>
    </source>
</evidence>
<gene>
    <name evidence="13 15" type="primary">lpxK</name>
    <name evidence="15" type="ORF">GNP35_03825</name>
</gene>
<evidence type="ECO:0000256" key="14">
    <source>
        <dbReference type="SAM" id="Phobius"/>
    </source>
</evidence>
<evidence type="ECO:0000256" key="4">
    <source>
        <dbReference type="ARBA" id="ARBA00016436"/>
    </source>
</evidence>
<evidence type="ECO:0000256" key="13">
    <source>
        <dbReference type="HAMAP-Rule" id="MF_00409"/>
    </source>
</evidence>
<dbReference type="AlphaFoldDB" id="A0A6N8FA82"/>
<comment type="catalytic activity">
    <reaction evidence="13">
        <text>a lipid A disaccharide + ATP = a lipid IVA + ADP + H(+)</text>
        <dbReference type="Rhea" id="RHEA:67840"/>
        <dbReference type="ChEBI" id="CHEBI:15378"/>
        <dbReference type="ChEBI" id="CHEBI:30616"/>
        <dbReference type="ChEBI" id="CHEBI:176343"/>
        <dbReference type="ChEBI" id="CHEBI:176425"/>
        <dbReference type="ChEBI" id="CHEBI:456216"/>
        <dbReference type="EC" id="2.7.1.130"/>
    </reaction>
</comment>
<keyword evidence="9 13" id="KW-0418">Kinase</keyword>
<evidence type="ECO:0000256" key="12">
    <source>
        <dbReference type="ARBA" id="ARBA00029757"/>
    </source>
</evidence>
<dbReference type="Pfam" id="PF02606">
    <property type="entry name" value="LpxK"/>
    <property type="match status" value="1"/>
</dbReference>
<dbReference type="RefSeq" id="WP_155694691.1">
    <property type="nucleotide sequence ID" value="NZ_WOCD01000002.1"/>
</dbReference>
<evidence type="ECO:0000256" key="5">
    <source>
        <dbReference type="ARBA" id="ARBA00022516"/>
    </source>
</evidence>
<sequence>MSGLEGAWYSNKRWVWLLLPLTVLFWLVSNLRRGLFKLGVKKQIKANVPVIVVGNITVGGTGKTPFVIYLVKLLQGLGYTPAIVSRGYGANTKIGPSFPRLVNAISDPSLTGDEPNLLALRTGVPVVIDSDRTKAVKYASQINGVNIVVSDDGLQHYKMARDIEVVLVDGARYFGNGYLLPMGPLREPISRLKSVDLPWSIQAF</sequence>
<keyword evidence="10 13" id="KW-0067">ATP-binding</keyword>
<dbReference type="InterPro" id="IPR003758">
    <property type="entry name" value="LpxK"/>
</dbReference>
<reference evidence="15 16" key="1">
    <citation type="submission" date="2019-11" db="EMBL/GenBank/DDBJ databases">
        <title>P. haliotis isolates from Z. marina roots.</title>
        <authorList>
            <person name="Cohen M."/>
            <person name="Jospin G."/>
            <person name="Eisen J.A."/>
            <person name="Coil D.A."/>
        </authorList>
    </citation>
    <scope>NUCLEOTIDE SEQUENCE [LARGE SCALE GENOMIC DNA]</scope>
    <source>
        <strain evidence="15 16">UCD-MCMsp1aY</strain>
    </source>
</reference>
<dbReference type="UniPathway" id="UPA00359">
    <property type="reaction ID" value="UER00482"/>
</dbReference>
<evidence type="ECO:0000256" key="10">
    <source>
        <dbReference type="ARBA" id="ARBA00022840"/>
    </source>
</evidence>
<comment type="function">
    <text evidence="1 13">Transfers the gamma-phosphate of ATP to the 4'-position of a tetraacyldisaccharide 1-phosphate intermediate (termed DS-1-P) to form tetraacyldisaccharide 1,4'-bis-phosphate (lipid IVA).</text>
</comment>
<dbReference type="GO" id="GO:0005524">
    <property type="term" value="F:ATP binding"/>
    <property type="evidence" value="ECO:0007669"/>
    <property type="project" value="UniProtKB-UniRule"/>
</dbReference>
<comment type="similarity">
    <text evidence="13">Belongs to the LpxK family.</text>
</comment>
<dbReference type="GO" id="GO:0009245">
    <property type="term" value="P:lipid A biosynthetic process"/>
    <property type="evidence" value="ECO:0007669"/>
    <property type="project" value="UniProtKB-UniRule"/>
</dbReference>
<evidence type="ECO:0000256" key="7">
    <source>
        <dbReference type="ARBA" id="ARBA00022679"/>
    </source>
</evidence>
<dbReference type="PANTHER" id="PTHR42724:SF1">
    <property type="entry name" value="TETRAACYLDISACCHARIDE 4'-KINASE, MITOCHONDRIAL-RELATED"/>
    <property type="match status" value="1"/>
</dbReference>
<dbReference type="PANTHER" id="PTHR42724">
    <property type="entry name" value="TETRAACYLDISACCHARIDE 4'-KINASE"/>
    <property type="match status" value="1"/>
</dbReference>
<evidence type="ECO:0000256" key="11">
    <source>
        <dbReference type="ARBA" id="ARBA00023098"/>
    </source>
</evidence>
<proteinExistence type="inferred from homology"/>
<dbReference type="GO" id="GO:0005886">
    <property type="term" value="C:plasma membrane"/>
    <property type="evidence" value="ECO:0007669"/>
    <property type="project" value="TreeGrafter"/>
</dbReference>
<dbReference type="Proteomes" id="UP000439994">
    <property type="component" value="Unassembled WGS sequence"/>
</dbReference>
<evidence type="ECO:0000256" key="3">
    <source>
        <dbReference type="ARBA" id="ARBA00012071"/>
    </source>
</evidence>
<dbReference type="InterPro" id="IPR027417">
    <property type="entry name" value="P-loop_NTPase"/>
</dbReference>
<evidence type="ECO:0000256" key="1">
    <source>
        <dbReference type="ARBA" id="ARBA00002274"/>
    </source>
</evidence>
<dbReference type="OrthoDB" id="9766423at2"/>
<accession>A0A6N8FA82</accession>
<feature type="transmembrane region" description="Helical" evidence="14">
    <location>
        <begin position="14"/>
        <end position="31"/>
    </location>
</feature>
<keyword evidence="16" id="KW-1185">Reference proteome</keyword>
<keyword evidence="14" id="KW-1133">Transmembrane helix</keyword>
<keyword evidence="14" id="KW-0472">Membrane</keyword>
<comment type="caution">
    <text evidence="15">The sequence shown here is derived from an EMBL/GenBank/DDBJ whole genome shotgun (WGS) entry which is preliminary data.</text>
</comment>
<dbReference type="SUPFAM" id="SSF52540">
    <property type="entry name" value="P-loop containing nucleoside triphosphate hydrolases"/>
    <property type="match status" value="1"/>
</dbReference>
<dbReference type="HAMAP" id="MF_00409">
    <property type="entry name" value="LpxK"/>
    <property type="match status" value="1"/>
</dbReference>
<comment type="pathway">
    <text evidence="2 13">Glycolipid biosynthesis; lipid IV(A) biosynthesis; lipid IV(A) from (3R)-3-hydroxytetradecanoyl-[acyl-carrier-protein] and UDP-N-acetyl-alpha-D-glucosamine: step 6/6.</text>
</comment>
<dbReference type="EC" id="2.7.1.130" evidence="3 13"/>
<evidence type="ECO:0000313" key="16">
    <source>
        <dbReference type="Proteomes" id="UP000439994"/>
    </source>
</evidence>
<keyword evidence="8 13" id="KW-0547">Nucleotide-binding</keyword>
<evidence type="ECO:0000256" key="8">
    <source>
        <dbReference type="ARBA" id="ARBA00022741"/>
    </source>
</evidence>
<keyword evidence="6 13" id="KW-0441">Lipid A biosynthesis</keyword>
<keyword evidence="7 13" id="KW-0808">Transferase</keyword>
<name>A0A6N8FA82_9GAMM</name>
<dbReference type="GO" id="GO:0009244">
    <property type="term" value="P:lipopolysaccharide core region biosynthetic process"/>
    <property type="evidence" value="ECO:0007669"/>
    <property type="project" value="TreeGrafter"/>
</dbReference>
<protein>
    <recommendedName>
        <fullName evidence="4 13">Tetraacyldisaccharide 4'-kinase</fullName>
        <ecNumber evidence="3 13">2.7.1.130</ecNumber>
    </recommendedName>
    <alternativeName>
        <fullName evidence="12 13">Lipid A 4'-kinase</fullName>
    </alternativeName>
</protein>
<keyword evidence="11 13" id="KW-0443">Lipid metabolism</keyword>
<evidence type="ECO:0000256" key="2">
    <source>
        <dbReference type="ARBA" id="ARBA00004870"/>
    </source>
</evidence>
<dbReference type="NCBIfam" id="TIGR00682">
    <property type="entry name" value="lpxK"/>
    <property type="match status" value="1"/>
</dbReference>
<feature type="binding site" evidence="13">
    <location>
        <begin position="57"/>
        <end position="64"/>
    </location>
    <ligand>
        <name>ATP</name>
        <dbReference type="ChEBI" id="CHEBI:30616"/>
    </ligand>
</feature>
<evidence type="ECO:0000256" key="9">
    <source>
        <dbReference type="ARBA" id="ARBA00022777"/>
    </source>
</evidence>
<keyword evidence="14" id="KW-0812">Transmembrane</keyword>
<dbReference type="GO" id="GO:0009029">
    <property type="term" value="F:lipid-A 4'-kinase activity"/>
    <property type="evidence" value="ECO:0007669"/>
    <property type="project" value="UniProtKB-UniRule"/>
</dbReference>